<keyword evidence="2" id="KW-0812">Transmembrane</keyword>
<dbReference type="Pfam" id="PF20177">
    <property type="entry name" value="DUF6542"/>
    <property type="match status" value="1"/>
</dbReference>
<evidence type="ECO:0000256" key="2">
    <source>
        <dbReference type="SAM" id="Phobius"/>
    </source>
</evidence>
<keyword evidence="2" id="KW-0472">Membrane</keyword>
<evidence type="ECO:0000313" key="4">
    <source>
        <dbReference type="EMBL" id="ADG89759.1"/>
    </source>
</evidence>
<feature type="transmembrane region" description="Helical" evidence="2">
    <location>
        <begin position="20"/>
        <end position="46"/>
    </location>
</feature>
<organism evidence="4 5">
    <name type="scientific">Thermobispora bispora (strain ATCC 19993 / DSM 43833 / CBS 139.67 / JCM 10125 / KCTC 9307 / NBRC 14880 / R51)</name>
    <dbReference type="NCBI Taxonomy" id="469371"/>
    <lineage>
        <taxon>Bacteria</taxon>
        <taxon>Bacillati</taxon>
        <taxon>Actinomycetota</taxon>
        <taxon>Actinomycetes</taxon>
        <taxon>Streptosporangiales</taxon>
        <taxon>Streptosporangiaceae</taxon>
        <taxon>Thermobispora</taxon>
    </lineage>
</organism>
<evidence type="ECO:0000313" key="5">
    <source>
        <dbReference type="Proteomes" id="UP000006640"/>
    </source>
</evidence>
<evidence type="ECO:0000256" key="1">
    <source>
        <dbReference type="SAM" id="MobiDB-lite"/>
    </source>
</evidence>
<dbReference type="AlphaFoldDB" id="D6Y7P8"/>
<dbReference type="OrthoDB" id="3477680at2"/>
<dbReference type="RefSeq" id="WP_013133292.1">
    <property type="nucleotide sequence ID" value="NC_014165.1"/>
</dbReference>
<sequence length="170" mass="18653">MTGTDQPRLRLTARGAVVVLFMISLLGQFLAPGPVFVIGCVTVVLLVHRRDLLALAVTPPLVFFCAALFVEFIRALGSGSMLQALGLGLFTTLSSAAPWLFLGSALTLVLAWPRGLPANVRELRRELSRGANRPGAGKRRGPRRRNRRRGFDPEPEGYFEPRLYGRAIED</sequence>
<evidence type="ECO:0000259" key="3">
    <source>
        <dbReference type="Pfam" id="PF20177"/>
    </source>
</evidence>
<protein>
    <recommendedName>
        <fullName evidence="3">DUF6542 domain-containing protein</fullName>
    </recommendedName>
</protein>
<feature type="region of interest" description="Disordered" evidence="1">
    <location>
        <begin position="129"/>
        <end position="159"/>
    </location>
</feature>
<dbReference type="InterPro" id="IPR046672">
    <property type="entry name" value="DUF6542"/>
</dbReference>
<feature type="transmembrane region" description="Helical" evidence="2">
    <location>
        <begin position="53"/>
        <end position="76"/>
    </location>
</feature>
<dbReference type="EMBL" id="CP001874">
    <property type="protein sequence ID" value="ADG89759.1"/>
    <property type="molecule type" value="Genomic_DNA"/>
</dbReference>
<feature type="compositionally biased region" description="Basic residues" evidence="1">
    <location>
        <begin position="136"/>
        <end position="148"/>
    </location>
</feature>
<reference evidence="4 5" key="1">
    <citation type="submission" date="2010-01" db="EMBL/GenBank/DDBJ databases">
        <title>The complete genome of Thermobispora bispora DSM 43833.</title>
        <authorList>
            <consortium name="US DOE Joint Genome Institute (JGI-PGF)"/>
            <person name="Lucas S."/>
            <person name="Copeland A."/>
            <person name="Lapidus A."/>
            <person name="Glavina del Rio T."/>
            <person name="Dalin E."/>
            <person name="Tice H."/>
            <person name="Bruce D."/>
            <person name="Goodwin L."/>
            <person name="Pitluck S."/>
            <person name="Kyrpides N."/>
            <person name="Mavromatis K."/>
            <person name="Ivanova N."/>
            <person name="Mikhailova N."/>
            <person name="Chertkov O."/>
            <person name="Brettin T."/>
            <person name="Detter J.C."/>
            <person name="Han C."/>
            <person name="Larimer F."/>
            <person name="Land M."/>
            <person name="Hauser L."/>
            <person name="Markowitz V."/>
            <person name="Cheng J.-F."/>
            <person name="Hugenholtz P."/>
            <person name="Woyke T."/>
            <person name="Wu D."/>
            <person name="Jando M."/>
            <person name="Schneider S."/>
            <person name="Klenk H.-P."/>
            <person name="Eisen J.A."/>
        </authorList>
    </citation>
    <scope>NUCLEOTIDE SEQUENCE [LARGE SCALE GENOMIC DNA]</scope>
    <source>
        <strain evidence="5">ATCC 19993 / DSM 43833 / CBS 139.67 / JCM 10125 / KCTC 9307 / NBRC 14880 / R51</strain>
    </source>
</reference>
<dbReference type="STRING" id="469371.Tbis_3064"/>
<name>D6Y7P8_THEBD</name>
<proteinExistence type="predicted"/>
<accession>D6Y7P8</accession>
<dbReference type="HOGENOM" id="CLU_1711146_0_0_11"/>
<dbReference type="KEGG" id="tbi:Tbis_3064"/>
<feature type="transmembrane region" description="Helical" evidence="2">
    <location>
        <begin position="96"/>
        <end position="116"/>
    </location>
</feature>
<keyword evidence="2" id="KW-1133">Transmembrane helix</keyword>
<dbReference type="Proteomes" id="UP000006640">
    <property type="component" value="Chromosome"/>
</dbReference>
<keyword evidence="5" id="KW-1185">Reference proteome</keyword>
<gene>
    <name evidence="4" type="ordered locus">Tbis_3064</name>
</gene>
<feature type="domain" description="DUF6542" evidence="3">
    <location>
        <begin position="10"/>
        <end position="117"/>
    </location>
</feature>
<dbReference type="eggNOG" id="ENOG50341Y8">
    <property type="taxonomic scope" value="Bacteria"/>
</dbReference>